<evidence type="ECO:0000313" key="1">
    <source>
        <dbReference type="EMBL" id="MBX00851.1"/>
    </source>
</evidence>
<protein>
    <submittedName>
        <fullName evidence="1">Uncharacterized protein</fullName>
    </submittedName>
</protein>
<name>A0A2P2K544_RHIMU</name>
<organism evidence="1">
    <name type="scientific">Rhizophora mucronata</name>
    <name type="common">Asiatic mangrove</name>
    <dbReference type="NCBI Taxonomy" id="61149"/>
    <lineage>
        <taxon>Eukaryota</taxon>
        <taxon>Viridiplantae</taxon>
        <taxon>Streptophyta</taxon>
        <taxon>Embryophyta</taxon>
        <taxon>Tracheophyta</taxon>
        <taxon>Spermatophyta</taxon>
        <taxon>Magnoliopsida</taxon>
        <taxon>eudicotyledons</taxon>
        <taxon>Gunneridae</taxon>
        <taxon>Pentapetalae</taxon>
        <taxon>rosids</taxon>
        <taxon>fabids</taxon>
        <taxon>Malpighiales</taxon>
        <taxon>Rhizophoraceae</taxon>
        <taxon>Rhizophora</taxon>
    </lineage>
</organism>
<accession>A0A2P2K544</accession>
<sequence length="42" mass="5068">MERISILLSMYATPLRSRTKGQNQKMRKMMIISTKKKQKKKR</sequence>
<reference evidence="1" key="1">
    <citation type="submission" date="2018-02" db="EMBL/GenBank/DDBJ databases">
        <title>Rhizophora mucronata_Transcriptome.</title>
        <authorList>
            <person name="Meera S.P."/>
            <person name="Sreeshan A."/>
            <person name="Augustine A."/>
        </authorList>
    </citation>
    <scope>NUCLEOTIDE SEQUENCE</scope>
    <source>
        <tissue evidence="1">Leaf</tissue>
    </source>
</reference>
<dbReference type="EMBL" id="GGEC01020367">
    <property type="protein sequence ID" value="MBX00851.1"/>
    <property type="molecule type" value="Transcribed_RNA"/>
</dbReference>
<proteinExistence type="predicted"/>
<dbReference type="AlphaFoldDB" id="A0A2P2K544"/>